<dbReference type="Proteomes" id="UP000657918">
    <property type="component" value="Unassembled WGS sequence"/>
</dbReference>
<accession>A0A835TNE3</accession>
<reference evidence="1 2" key="1">
    <citation type="submission" date="2020-10" db="EMBL/GenBank/DDBJ databases">
        <title>Plant Genome Project.</title>
        <authorList>
            <person name="Zhang R.-G."/>
        </authorList>
    </citation>
    <scope>NUCLEOTIDE SEQUENCE [LARGE SCALE GENOMIC DNA]</scope>
    <source>
        <strain evidence="1">FAFU-HL-1</strain>
        <tissue evidence="1">Leaf</tissue>
    </source>
</reference>
<protein>
    <submittedName>
        <fullName evidence="1">Uncharacterized protein</fullName>
    </submittedName>
</protein>
<gene>
    <name evidence="1" type="ORF">SADUNF_Sadunf01G0129100</name>
</gene>
<evidence type="ECO:0000313" key="1">
    <source>
        <dbReference type="EMBL" id="KAF9689793.1"/>
    </source>
</evidence>
<sequence length="87" mass="10194">MNDFSHLYLRIDTDNLTSNGSRHRLIDRSGDDEGKAEQWVEVISWEPRALIYHNFLWNLYQPCYTTSIINPLDYHNVQSAKAPPFPT</sequence>
<name>A0A835TNE3_9ROSI</name>
<dbReference type="OrthoDB" id="1097696at2759"/>
<dbReference type="EMBL" id="JADGMS010000001">
    <property type="protein sequence ID" value="KAF9689793.1"/>
    <property type="molecule type" value="Genomic_DNA"/>
</dbReference>
<evidence type="ECO:0000313" key="2">
    <source>
        <dbReference type="Proteomes" id="UP000657918"/>
    </source>
</evidence>
<proteinExistence type="predicted"/>
<comment type="caution">
    <text evidence="1">The sequence shown here is derived from an EMBL/GenBank/DDBJ whole genome shotgun (WGS) entry which is preliminary data.</text>
</comment>
<dbReference type="AlphaFoldDB" id="A0A835TNE3"/>
<keyword evidence="2" id="KW-1185">Reference proteome</keyword>
<organism evidence="1 2">
    <name type="scientific">Salix dunnii</name>
    <dbReference type="NCBI Taxonomy" id="1413687"/>
    <lineage>
        <taxon>Eukaryota</taxon>
        <taxon>Viridiplantae</taxon>
        <taxon>Streptophyta</taxon>
        <taxon>Embryophyta</taxon>
        <taxon>Tracheophyta</taxon>
        <taxon>Spermatophyta</taxon>
        <taxon>Magnoliopsida</taxon>
        <taxon>eudicotyledons</taxon>
        <taxon>Gunneridae</taxon>
        <taxon>Pentapetalae</taxon>
        <taxon>rosids</taxon>
        <taxon>fabids</taxon>
        <taxon>Malpighiales</taxon>
        <taxon>Salicaceae</taxon>
        <taxon>Saliceae</taxon>
        <taxon>Salix</taxon>
    </lineage>
</organism>